<name>A0A7G3ZJ95_9SACH</name>
<evidence type="ECO:0000259" key="2">
    <source>
        <dbReference type="Pfam" id="PF17733"/>
    </source>
</evidence>
<gene>
    <name evidence="3" type="ORF">HG536_0E04920</name>
</gene>
<dbReference type="KEGG" id="tgb:HG536_0E04920"/>
<organism evidence="3 4">
    <name type="scientific">Torulaspora globosa</name>
    <dbReference type="NCBI Taxonomy" id="48254"/>
    <lineage>
        <taxon>Eukaryota</taxon>
        <taxon>Fungi</taxon>
        <taxon>Dikarya</taxon>
        <taxon>Ascomycota</taxon>
        <taxon>Saccharomycotina</taxon>
        <taxon>Saccharomycetes</taxon>
        <taxon>Saccharomycetales</taxon>
        <taxon>Saccharomycetaceae</taxon>
        <taxon>Torulaspora</taxon>
    </lineage>
</organism>
<protein>
    <recommendedName>
        <fullName evidence="2">Peroxisomal membrane protein PEX14-like KPWE domain-containing protein</fullName>
    </recommendedName>
</protein>
<accession>A0A7G3ZJ95</accession>
<keyword evidence="4" id="KW-1185">Reference proteome</keyword>
<evidence type="ECO:0000256" key="1">
    <source>
        <dbReference type="SAM" id="MobiDB-lite"/>
    </source>
</evidence>
<sequence length="103" mass="11336">MSGGHELTYDEIVDHIVSDKPIPNVVEVPNITLDESLRSASEMAPRPKPWEKSAGDDLQIDMGRSDLSLGSAISDLDLDVMSKYQTMETELDNAMTNPENSQT</sequence>
<evidence type="ECO:0000313" key="4">
    <source>
        <dbReference type="Proteomes" id="UP000515788"/>
    </source>
</evidence>
<dbReference type="OrthoDB" id="9936937at2759"/>
<dbReference type="InterPro" id="IPR040554">
    <property type="entry name" value="KPWE_PEX14_dom"/>
</dbReference>
<dbReference type="EMBL" id="CP059250">
    <property type="protein sequence ID" value="QLL33581.1"/>
    <property type="molecule type" value="Genomic_DNA"/>
</dbReference>
<proteinExistence type="predicted"/>
<reference evidence="3 4" key="1">
    <citation type="submission" date="2020-06" db="EMBL/GenBank/DDBJ databases">
        <title>The yeast mating-type switching endonuclease HO is a domesticated member of an unorthodox homing genetic element family.</title>
        <authorList>
            <person name="Coughlan A.Y."/>
            <person name="Lombardi L."/>
            <person name="Braun-Galleani S."/>
            <person name="Martos A.R."/>
            <person name="Galeote V."/>
            <person name="Bigey F."/>
            <person name="Dequin S."/>
            <person name="Byrne K.P."/>
            <person name="Wolfe K.H."/>
        </authorList>
    </citation>
    <scope>NUCLEOTIDE SEQUENCE [LARGE SCALE GENOMIC DNA]</scope>
    <source>
        <strain evidence="3 4">CBS764</strain>
    </source>
</reference>
<dbReference type="Pfam" id="PF17733">
    <property type="entry name" value="KPWE_dom"/>
    <property type="match status" value="1"/>
</dbReference>
<dbReference type="GeneID" id="59326777"/>
<evidence type="ECO:0000313" key="3">
    <source>
        <dbReference type="EMBL" id="QLL33581.1"/>
    </source>
</evidence>
<feature type="region of interest" description="Disordered" evidence="1">
    <location>
        <begin position="37"/>
        <end position="62"/>
    </location>
</feature>
<dbReference type="AlphaFoldDB" id="A0A7G3ZJ95"/>
<dbReference type="Proteomes" id="UP000515788">
    <property type="component" value="Chromosome 5"/>
</dbReference>
<dbReference type="RefSeq" id="XP_037140255.1">
    <property type="nucleotide sequence ID" value="XM_037284359.1"/>
</dbReference>
<feature type="domain" description="Peroxisomal membrane protein PEX14-like KPWE" evidence="2">
    <location>
        <begin position="5"/>
        <end position="52"/>
    </location>
</feature>